<keyword evidence="2" id="KW-0539">Nucleus</keyword>
<sequence>MRWLSLDTLCEADQRGGGRRKPRGKHTGSATAGHDGSRDPLPASPASTGDLAPQSQQPATQDDEQRRRRRFVDGELQKIYFDLNNPTAFASREDVKRAAQMHGITPAETFEWLSSQEVYTRYKPARKKFPLNFYNIKGLYDVYEIDLNDMRKLAEYNDGYNYILTMVCCLSRYVWAFPLKTKTAKEVAGVLDRHFTSARPVRLIQSDKGKEFVNRQLAAVFNKYGIQFRTLENRGKAAMVEIVNRSLKTPLWKYFEHTNSWRWLEALPQIVFNYNHRIHRTTGMRPADVTQKDVFKIWSKIYLSHTAPQLLSGWETAPATVPTSARHSRRRRGAAAKPLRTHTPPSFTPGEFVRISLTKELTEKGFTAKFSRPVYIIKDIVNFSPFPMYTLTDVQHEPLRGRFYGHELQRVTPPAADTTYRIERILDRRRRKGVGLEYLVRWQDYSSDFDSWVSAKDLQDL</sequence>
<evidence type="ECO:0000256" key="3">
    <source>
        <dbReference type="SAM" id="MobiDB-lite"/>
    </source>
</evidence>
<evidence type="ECO:0000259" key="5">
    <source>
        <dbReference type="PROSITE" id="PS50994"/>
    </source>
</evidence>
<dbReference type="PANTHER" id="PTHR46585:SF1">
    <property type="entry name" value="CHROMO DOMAIN-CONTAINING PROTEIN"/>
    <property type="match status" value="1"/>
</dbReference>
<dbReference type="RefSeq" id="XP_026291683.2">
    <property type="nucleotide sequence ID" value="XM_026435898.2"/>
</dbReference>
<dbReference type="PANTHER" id="PTHR46585">
    <property type="entry name" value="INTEGRASE CORE DOMAIN CONTAINING PROTEIN"/>
    <property type="match status" value="1"/>
</dbReference>
<dbReference type="CDD" id="cd00024">
    <property type="entry name" value="CD_CSD"/>
    <property type="match status" value="1"/>
</dbReference>
<dbReference type="Proteomes" id="UP000504606">
    <property type="component" value="Unplaced"/>
</dbReference>
<dbReference type="Gene3D" id="3.30.420.10">
    <property type="entry name" value="Ribonuclease H-like superfamily/Ribonuclease H"/>
    <property type="match status" value="1"/>
</dbReference>
<dbReference type="GO" id="GO:0005634">
    <property type="term" value="C:nucleus"/>
    <property type="evidence" value="ECO:0007669"/>
    <property type="project" value="UniProtKB-SubCell"/>
</dbReference>
<evidence type="ECO:0000256" key="2">
    <source>
        <dbReference type="ARBA" id="ARBA00023242"/>
    </source>
</evidence>
<feature type="compositionally biased region" description="Basic residues" evidence="3">
    <location>
        <begin position="17"/>
        <end position="26"/>
    </location>
</feature>
<dbReference type="AlphaFoldDB" id="A0A6J1TEI2"/>
<comment type="subcellular location">
    <subcellularLocation>
        <location evidence="1">Nucleus</location>
    </subcellularLocation>
</comment>
<dbReference type="PROSITE" id="PS00598">
    <property type="entry name" value="CHROMO_1"/>
    <property type="match status" value="1"/>
</dbReference>
<dbReference type="GO" id="GO:0003676">
    <property type="term" value="F:nucleic acid binding"/>
    <property type="evidence" value="ECO:0007669"/>
    <property type="project" value="InterPro"/>
</dbReference>
<dbReference type="SUPFAM" id="SSF53098">
    <property type="entry name" value="Ribonuclease H-like"/>
    <property type="match status" value="1"/>
</dbReference>
<dbReference type="Gene3D" id="2.40.50.40">
    <property type="match status" value="1"/>
</dbReference>
<protein>
    <submittedName>
        <fullName evidence="7">Uncharacterized protein LOC113216150 isoform X1</fullName>
    </submittedName>
</protein>
<proteinExistence type="predicted"/>
<dbReference type="KEGG" id="foc:113216150"/>
<feature type="region of interest" description="Disordered" evidence="3">
    <location>
        <begin position="321"/>
        <end position="342"/>
    </location>
</feature>
<dbReference type="GO" id="GO:0005694">
    <property type="term" value="C:chromosome"/>
    <property type="evidence" value="ECO:0007669"/>
    <property type="project" value="UniProtKB-ARBA"/>
</dbReference>
<organism evidence="6 7">
    <name type="scientific">Frankliniella occidentalis</name>
    <name type="common">Western flower thrips</name>
    <name type="synonym">Euthrips occidentalis</name>
    <dbReference type="NCBI Taxonomy" id="133901"/>
    <lineage>
        <taxon>Eukaryota</taxon>
        <taxon>Metazoa</taxon>
        <taxon>Ecdysozoa</taxon>
        <taxon>Arthropoda</taxon>
        <taxon>Hexapoda</taxon>
        <taxon>Insecta</taxon>
        <taxon>Pterygota</taxon>
        <taxon>Neoptera</taxon>
        <taxon>Paraneoptera</taxon>
        <taxon>Thysanoptera</taxon>
        <taxon>Terebrantia</taxon>
        <taxon>Thripoidea</taxon>
        <taxon>Thripidae</taxon>
        <taxon>Frankliniella</taxon>
    </lineage>
</organism>
<gene>
    <name evidence="7" type="primary">LOC113216150</name>
</gene>
<evidence type="ECO:0000259" key="4">
    <source>
        <dbReference type="PROSITE" id="PS50013"/>
    </source>
</evidence>
<dbReference type="OrthoDB" id="6343797at2759"/>
<evidence type="ECO:0000313" key="7">
    <source>
        <dbReference type="RefSeq" id="XP_026291683.2"/>
    </source>
</evidence>
<dbReference type="InterPro" id="IPR012337">
    <property type="entry name" value="RNaseH-like_sf"/>
</dbReference>
<dbReference type="SMART" id="SM00298">
    <property type="entry name" value="CHROMO"/>
    <property type="match status" value="1"/>
</dbReference>
<feature type="region of interest" description="Disordered" evidence="3">
    <location>
        <begin position="1"/>
        <end position="66"/>
    </location>
</feature>
<reference evidence="7" key="1">
    <citation type="submission" date="2025-08" db="UniProtKB">
        <authorList>
            <consortium name="RefSeq"/>
        </authorList>
    </citation>
    <scope>IDENTIFICATION</scope>
    <source>
        <tissue evidence="7">Whole organism</tissue>
    </source>
</reference>
<dbReference type="InterPro" id="IPR023779">
    <property type="entry name" value="Chromodomain_CS"/>
</dbReference>
<dbReference type="InterPro" id="IPR016197">
    <property type="entry name" value="Chromo-like_dom_sf"/>
</dbReference>
<dbReference type="Pfam" id="PF00665">
    <property type="entry name" value="rve"/>
    <property type="match status" value="1"/>
</dbReference>
<dbReference type="InterPro" id="IPR036397">
    <property type="entry name" value="RNaseH_sf"/>
</dbReference>
<dbReference type="SUPFAM" id="SSF54160">
    <property type="entry name" value="Chromo domain-like"/>
    <property type="match status" value="1"/>
</dbReference>
<evidence type="ECO:0000256" key="1">
    <source>
        <dbReference type="ARBA" id="ARBA00004123"/>
    </source>
</evidence>
<dbReference type="InterPro" id="IPR023780">
    <property type="entry name" value="Chromo_domain"/>
</dbReference>
<dbReference type="InterPro" id="IPR000953">
    <property type="entry name" value="Chromo/chromo_shadow_dom"/>
</dbReference>
<dbReference type="PROSITE" id="PS50013">
    <property type="entry name" value="CHROMO_2"/>
    <property type="match status" value="1"/>
</dbReference>
<accession>A0A6J1TEI2</accession>
<feature type="domain" description="Integrase catalytic" evidence="5">
    <location>
        <begin position="126"/>
        <end position="294"/>
    </location>
</feature>
<dbReference type="GO" id="GO:0015074">
    <property type="term" value="P:DNA integration"/>
    <property type="evidence" value="ECO:0007669"/>
    <property type="project" value="InterPro"/>
</dbReference>
<dbReference type="Pfam" id="PF00385">
    <property type="entry name" value="Chromo"/>
    <property type="match status" value="1"/>
</dbReference>
<keyword evidence="6" id="KW-1185">Reference proteome</keyword>
<dbReference type="InterPro" id="IPR001584">
    <property type="entry name" value="Integrase_cat-core"/>
</dbReference>
<dbReference type="PROSITE" id="PS50994">
    <property type="entry name" value="INTEGRASE"/>
    <property type="match status" value="1"/>
</dbReference>
<feature type="domain" description="Chromo" evidence="4">
    <location>
        <begin position="420"/>
        <end position="461"/>
    </location>
</feature>
<dbReference type="GeneID" id="113216150"/>
<evidence type="ECO:0000313" key="6">
    <source>
        <dbReference type="Proteomes" id="UP000504606"/>
    </source>
</evidence>
<name>A0A6J1TEI2_FRAOC</name>